<evidence type="ECO:0000313" key="2">
    <source>
        <dbReference type="Proteomes" id="UP000277580"/>
    </source>
</evidence>
<name>A0A3N4KH11_9PEZI</name>
<gene>
    <name evidence="1" type="ORF">P167DRAFT_578995</name>
</gene>
<dbReference type="EMBL" id="ML119177">
    <property type="protein sequence ID" value="RPB07651.1"/>
    <property type="molecule type" value="Genomic_DNA"/>
</dbReference>
<evidence type="ECO:0000313" key="1">
    <source>
        <dbReference type="EMBL" id="RPB07651.1"/>
    </source>
</evidence>
<dbReference type="InParanoid" id="A0A3N4KH11"/>
<keyword evidence="2" id="KW-1185">Reference proteome</keyword>
<sequence>MFSPKTLVGSTATLSGHIKTPVLNMAKTTCEVDTNDSWTIKMIVTTIEIIHDKISWIKQTISTPWVSKVIELLFDELDLLKELFLIIQNIKKDNPKFLGPQNLGFSIIKCGDLLKELGGDFIDSSNNIFEYITKIQKYRDDLIHILCNEGFPTTAPNGYSNLLMLLTGVEDISVYQGR</sequence>
<organism evidence="1 2">
    <name type="scientific">Morchella conica CCBAS932</name>
    <dbReference type="NCBI Taxonomy" id="1392247"/>
    <lineage>
        <taxon>Eukaryota</taxon>
        <taxon>Fungi</taxon>
        <taxon>Dikarya</taxon>
        <taxon>Ascomycota</taxon>
        <taxon>Pezizomycotina</taxon>
        <taxon>Pezizomycetes</taxon>
        <taxon>Pezizales</taxon>
        <taxon>Morchellaceae</taxon>
        <taxon>Morchella</taxon>
    </lineage>
</organism>
<dbReference type="OrthoDB" id="10408187at2759"/>
<dbReference type="AlphaFoldDB" id="A0A3N4KH11"/>
<proteinExistence type="predicted"/>
<dbReference type="Proteomes" id="UP000277580">
    <property type="component" value="Unassembled WGS sequence"/>
</dbReference>
<protein>
    <submittedName>
        <fullName evidence="1">Uncharacterized protein</fullName>
    </submittedName>
</protein>
<accession>A0A3N4KH11</accession>
<reference evidence="1 2" key="1">
    <citation type="journal article" date="2018" name="Nat. Ecol. Evol.">
        <title>Pezizomycetes genomes reveal the molecular basis of ectomycorrhizal truffle lifestyle.</title>
        <authorList>
            <person name="Murat C."/>
            <person name="Payen T."/>
            <person name="Noel B."/>
            <person name="Kuo A."/>
            <person name="Morin E."/>
            <person name="Chen J."/>
            <person name="Kohler A."/>
            <person name="Krizsan K."/>
            <person name="Balestrini R."/>
            <person name="Da Silva C."/>
            <person name="Montanini B."/>
            <person name="Hainaut M."/>
            <person name="Levati E."/>
            <person name="Barry K.W."/>
            <person name="Belfiori B."/>
            <person name="Cichocki N."/>
            <person name="Clum A."/>
            <person name="Dockter R.B."/>
            <person name="Fauchery L."/>
            <person name="Guy J."/>
            <person name="Iotti M."/>
            <person name="Le Tacon F."/>
            <person name="Lindquist E.A."/>
            <person name="Lipzen A."/>
            <person name="Malagnac F."/>
            <person name="Mello A."/>
            <person name="Molinier V."/>
            <person name="Miyauchi S."/>
            <person name="Poulain J."/>
            <person name="Riccioni C."/>
            <person name="Rubini A."/>
            <person name="Sitrit Y."/>
            <person name="Splivallo R."/>
            <person name="Traeger S."/>
            <person name="Wang M."/>
            <person name="Zifcakova L."/>
            <person name="Wipf D."/>
            <person name="Zambonelli A."/>
            <person name="Paolocci F."/>
            <person name="Nowrousian M."/>
            <person name="Ottonello S."/>
            <person name="Baldrian P."/>
            <person name="Spatafora J.W."/>
            <person name="Henrissat B."/>
            <person name="Nagy L.G."/>
            <person name="Aury J.M."/>
            <person name="Wincker P."/>
            <person name="Grigoriev I.V."/>
            <person name="Bonfante P."/>
            <person name="Martin F.M."/>
        </authorList>
    </citation>
    <scope>NUCLEOTIDE SEQUENCE [LARGE SCALE GENOMIC DNA]</scope>
    <source>
        <strain evidence="1 2">CCBAS932</strain>
    </source>
</reference>